<proteinExistence type="predicted"/>
<keyword evidence="3" id="KW-1185">Reference proteome</keyword>
<dbReference type="Gene3D" id="3.30.420.10">
    <property type="entry name" value="Ribonuclease H-like superfamily/Ribonuclease H"/>
    <property type="match status" value="1"/>
</dbReference>
<reference evidence="2 3" key="1">
    <citation type="journal article" date="2024" name="G3 (Bethesda)">
        <title>Genome assembly of Hibiscus sabdariffa L. provides insights into metabolisms of medicinal natural products.</title>
        <authorList>
            <person name="Kim T."/>
        </authorList>
    </citation>
    <scope>NUCLEOTIDE SEQUENCE [LARGE SCALE GENOMIC DNA]</scope>
    <source>
        <strain evidence="2">TK-2024</strain>
        <tissue evidence="2">Old leaves</tissue>
    </source>
</reference>
<dbReference type="SUPFAM" id="SSF53098">
    <property type="entry name" value="Ribonuclease H-like"/>
    <property type="match status" value="1"/>
</dbReference>
<organism evidence="2 3">
    <name type="scientific">Hibiscus sabdariffa</name>
    <name type="common">roselle</name>
    <dbReference type="NCBI Taxonomy" id="183260"/>
    <lineage>
        <taxon>Eukaryota</taxon>
        <taxon>Viridiplantae</taxon>
        <taxon>Streptophyta</taxon>
        <taxon>Embryophyta</taxon>
        <taxon>Tracheophyta</taxon>
        <taxon>Spermatophyta</taxon>
        <taxon>Magnoliopsida</taxon>
        <taxon>eudicotyledons</taxon>
        <taxon>Gunneridae</taxon>
        <taxon>Pentapetalae</taxon>
        <taxon>rosids</taxon>
        <taxon>malvids</taxon>
        <taxon>Malvales</taxon>
        <taxon>Malvaceae</taxon>
        <taxon>Malvoideae</taxon>
        <taxon>Hibiscus</taxon>
    </lineage>
</organism>
<evidence type="ECO:0000259" key="1">
    <source>
        <dbReference type="Pfam" id="PF13456"/>
    </source>
</evidence>
<dbReference type="PANTHER" id="PTHR47723">
    <property type="entry name" value="OS05G0353850 PROTEIN"/>
    <property type="match status" value="1"/>
</dbReference>
<dbReference type="EMBL" id="JBBPBM010000010">
    <property type="protein sequence ID" value="KAK8565509.1"/>
    <property type="molecule type" value="Genomic_DNA"/>
</dbReference>
<gene>
    <name evidence="2" type="ORF">V6N12_059069</name>
</gene>
<dbReference type="PANTHER" id="PTHR47723:SF13">
    <property type="entry name" value="PUTATIVE-RELATED"/>
    <property type="match status" value="1"/>
</dbReference>
<dbReference type="InterPro" id="IPR012337">
    <property type="entry name" value="RNaseH-like_sf"/>
</dbReference>
<evidence type="ECO:0000313" key="3">
    <source>
        <dbReference type="Proteomes" id="UP001472677"/>
    </source>
</evidence>
<dbReference type="InterPro" id="IPR044730">
    <property type="entry name" value="RNase_H-like_dom_plant"/>
</dbReference>
<dbReference type="CDD" id="cd06222">
    <property type="entry name" value="RNase_H_like"/>
    <property type="match status" value="1"/>
</dbReference>
<dbReference type="InterPro" id="IPR053151">
    <property type="entry name" value="RNase_H-like"/>
</dbReference>
<name>A0ABR2ETZ7_9ROSI</name>
<dbReference type="InterPro" id="IPR036397">
    <property type="entry name" value="RNaseH_sf"/>
</dbReference>
<evidence type="ECO:0000313" key="2">
    <source>
        <dbReference type="EMBL" id="KAK8565509.1"/>
    </source>
</evidence>
<sequence>MQRESVVVSLPVSAGSETGCSEIDPPQAYVRGGYNPQGVGVNSTLMGMSHVIPKWPLAVGWFEMRKVFGLLIFLKRVGICSTLEAELCGLYEGLLAVWSVGICQLLIESDNLKAVKLLNNHGGFIVVPNIVHSIVEVLNWSWSTKLFHIGRGDNCSVDWMSKQANFDDLLCHRYLVPPESVKFLLQQDVAD</sequence>
<dbReference type="InterPro" id="IPR002156">
    <property type="entry name" value="RNaseH_domain"/>
</dbReference>
<protein>
    <recommendedName>
        <fullName evidence="1">RNase H type-1 domain-containing protein</fullName>
    </recommendedName>
</protein>
<accession>A0ABR2ETZ7</accession>
<feature type="domain" description="RNase H type-1" evidence="1">
    <location>
        <begin position="81"/>
        <end position="164"/>
    </location>
</feature>
<dbReference type="Pfam" id="PF13456">
    <property type="entry name" value="RVT_3"/>
    <property type="match status" value="1"/>
</dbReference>
<dbReference type="Proteomes" id="UP001472677">
    <property type="component" value="Unassembled WGS sequence"/>
</dbReference>
<comment type="caution">
    <text evidence="2">The sequence shown here is derived from an EMBL/GenBank/DDBJ whole genome shotgun (WGS) entry which is preliminary data.</text>
</comment>